<feature type="domain" description="Pyrrolo-quinoline quinone repeat" evidence="11">
    <location>
        <begin position="45"/>
        <end position="376"/>
    </location>
</feature>
<protein>
    <submittedName>
        <fullName evidence="12">PQQ-dependent dehydrogenase, methanol/ethanol family</fullName>
    </submittedName>
</protein>
<sequence length="634" mass="69520">MSRLHSSASALTVVAALAAAVSLGATAPAVANDKLVELSKNTDNWPMTGKNYSANNYSEANQITKQNVKQLRPAWSFSTGVLSGHEGTPLVVDNVMYIHSPFPNTTFAVGLDDPGKILWQHKPKQNPTARAVACCDVVNRGLAYWPGNGTVGPLIIKTQLDGHVVALNAKTGEEYWKLENSDIKVGSTLTIAPYVVKDTVLIGSSGAELGVRGYVTAYDIATGAQKWRAYATGPDDQVMLGADFNSANPHYGQKGLGQATWEGEAWKIGGGTNWGWYAFDPGTNLFYYGSGNPAPWNETMRPGDNKWTMTIWGRDIDTGEAKFGYQKTPHDEWDYAGVNVMMLSEQQDKTGKMRKLLTHPDRNGIVYTLDRENGDLISADKIDDTVNWVKQVDLKTGLPQRDPEYATRMDHKGRDICPSAMGYHNQGHDSYDPERKSFFMGINHICMDWEPFMLPYRAGQFFVGATLWMYPGPKGDRQTYEGLGQVKAYDAINNKYKWQVMERFSAWGGTLATAGGVMFYGTLDGFIKARDSDTGELLWKFKLPSGVIGHPMTYTHKGKQYVAIYYGVGGWPGVGLVFDLNDPTAGLGSVGAFKQLQHYTQMGGGVMVFSLNGDGPYDDPNVGEYSTNVIQSGG</sequence>
<feature type="binding site" evidence="7">
    <location>
        <position position="140"/>
    </location>
    <ligand>
        <name>pyrroloquinoline quinone</name>
        <dbReference type="ChEBI" id="CHEBI:58442"/>
    </ligand>
</feature>
<dbReference type="InterPro" id="IPR001479">
    <property type="entry name" value="Quinoprotein_DH_CS"/>
</dbReference>
<comment type="similarity">
    <text evidence="1">Belongs to the bacterial PQQ dehydrogenase family.</text>
</comment>
<dbReference type="Gene3D" id="2.140.10.10">
    <property type="entry name" value="Quinoprotein alcohol dehydrogenase-like superfamily"/>
    <property type="match status" value="1"/>
</dbReference>
<keyword evidence="4 7" id="KW-0634">PQQ</keyword>
<feature type="binding site" evidence="7">
    <location>
        <begin position="206"/>
        <end position="207"/>
    </location>
    <ligand>
        <name>pyrroloquinoline quinone</name>
        <dbReference type="ChEBI" id="CHEBI:58442"/>
    </ligand>
</feature>
<proteinExistence type="inferred from homology"/>
<dbReference type="SMART" id="SM00564">
    <property type="entry name" value="PQQ"/>
    <property type="match status" value="3"/>
</dbReference>
<evidence type="ECO:0000256" key="3">
    <source>
        <dbReference type="ARBA" id="ARBA00022729"/>
    </source>
</evidence>
<evidence type="ECO:0000256" key="10">
    <source>
        <dbReference type="SAM" id="SignalP"/>
    </source>
</evidence>
<evidence type="ECO:0000256" key="2">
    <source>
        <dbReference type="ARBA" id="ARBA00022723"/>
    </source>
</evidence>
<evidence type="ECO:0000313" key="12">
    <source>
        <dbReference type="EMBL" id="ADH91457.1"/>
    </source>
</evidence>
<feature type="binding site" evidence="7">
    <location>
        <position position="272"/>
    </location>
    <ligand>
        <name>pyrroloquinoline quinone</name>
        <dbReference type="ChEBI" id="CHEBI:58442"/>
    </ligand>
</feature>
<dbReference type="InterPro" id="IPR002372">
    <property type="entry name" value="PQQ_rpt_dom"/>
</dbReference>
<dbReference type="SUPFAM" id="SSF50998">
    <property type="entry name" value="Quinoprotein alcohol dehydrogenase-like"/>
    <property type="match status" value="1"/>
</dbReference>
<dbReference type="PANTHER" id="PTHR32303">
    <property type="entry name" value="QUINOPROTEIN ALCOHOL DEHYDROGENASE (CYTOCHROME C)"/>
    <property type="match status" value="1"/>
</dbReference>
<dbReference type="KEGG" id="sno:Snov_4188"/>
<dbReference type="CDD" id="cd10278">
    <property type="entry name" value="PQQ_MDH"/>
    <property type="match status" value="1"/>
</dbReference>
<comment type="cofactor">
    <cofactor evidence="8">
        <name>Ca(2+)</name>
        <dbReference type="ChEBI" id="CHEBI:29108"/>
    </cofactor>
    <text evidence="8">Binds 1 Ca(2+) ion per subunit.</text>
</comment>
<evidence type="ECO:0000256" key="7">
    <source>
        <dbReference type="PIRSR" id="PIRSR617512-2"/>
    </source>
</evidence>
<feature type="disulfide bond" evidence="9">
    <location>
        <begin position="134"/>
        <end position="135"/>
    </location>
</feature>
<dbReference type="InterPro" id="IPR017512">
    <property type="entry name" value="PQQ_MeOH/EtOH_DH"/>
</dbReference>
<feature type="binding site" evidence="8">
    <location>
        <position position="334"/>
    </location>
    <ligand>
        <name>Ca(2+)</name>
        <dbReference type="ChEBI" id="CHEBI:29108"/>
    </ligand>
</feature>
<evidence type="ECO:0000256" key="9">
    <source>
        <dbReference type="PIRSR" id="PIRSR617512-4"/>
    </source>
</evidence>
<dbReference type="RefSeq" id="WP_013168958.1">
    <property type="nucleotide sequence ID" value="NC_014217.1"/>
</dbReference>
<dbReference type="STRING" id="639283.Snov_4188"/>
<organism evidence="12 13">
    <name type="scientific">Ancylobacter novellus (strain ATCC 8093 / DSM 506 / JCM 20403 / CCM 1077 / IAM 12100 / NBRC 12443 / NCIMB 10456)</name>
    <name type="common">Starkeya novella</name>
    <dbReference type="NCBI Taxonomy" id="639283"/>
    <lineage>
        <taxon>Bacteria</taxon>
        <taxon>Pseudomonadati</taxon>
        <taxon>Pseudomonadota</taxon>
        <taxon>Alphaproteobacteria</taxon>
        <taxon>Hyphomicrobiales</taxon>
        <taxon>Xanthobacteraceae</taxon>
        <taxon>Ancylobacter</taxon>
    </lineage>
</organism>
<feature type="signal peptide" evidence="10">
    <location>
        <begin position="1"/>
        <end position="31"/>
    </location>
</feature>
<dbReference type="Proteomes" id="UP000006633">
    <property type="component" value="Chromosome"/>
</dbReference>
<feature type="binding site" evidence="8">
    <location>
        <position position="292"/>
    </location>
    <ligand>
        <name>Ca(2+)</name>
        <dbReference type="ChEBI" id="CHEBI:29108"/>
    </ligand>
</feature>
<keyword evidence="3 10" id="KW-0732">Signal</keyword>
<evidence type="ECO:0000256" key="1">
    <source>
        <dbReference type="ARBA" id="ARBA00008156"/>
    </source>
</evidence>
<feature type="binding site" evidence="7">
    <location>
        <position position="86"/>
    </location>
    <ligand>
        <name>pyrroloquinoline quinone</name>
        <dbReference type="ChEBI" id="CHEBI:58442"/>
    </ligand>
</feature>
<reference evidence="12 13" key="1">
    <citation type="journal article" date="2012" name="Stand. Genomic Sci.">
        <title>Complete genome sequence of the facultatively chemolithoautotrophic and methylotrophic alpha Proteobacterium Starkeya novella type strain (ATCC 8093(T)).</title>
        <authorList>
            <person name="Kappler U."/>
            <person name="Davenport K."/>
            <person name="Beatson S."/>
            <person name="Lucas S."/>
            <person name="Lapidus A."/>
            <person name="Copeland A."/>
            <person name="Berry K.W."/>
            <person name="Glavina Del Rio T."/>
            <person name="Hammon N."/>
            <person name="Dalin E."/>
            <person name="Tice H."/>
            <person name="Pitluck S."/>
            <person name="Richardson P."/>
            <person name="Bruce D."/>
            <person name="Goodwin L.A."/>
            <person name="Han C."/>
            <person name="Tapia R."/>
            <person name="Detter J.C."/>
            <person name="Chang Y.J."/>
            <person name="Jeffries C.D."/>
            <person name="Land M."/>
            <person name="Hauser L."/>
            <person name="Kyrpides N.C."/>
            <person name="Goker M."/>
            <person name="Ivanova N."/>
            <person name="Klenk H.P."/>
            <person name="Woyke T."/>
        </authorList>
    </citation>
    <scope>NUCLEOTIDE SEQUENCE [LARGE SCALE GENOMIC DNA]</scope>
    <source>
        <strain evidence="13">ATCC 8093 / DSM 506 / JCM 20403 / CCM 1077 / IAM 12100 / NBRC 12443 / NCIMB 10456</strain>
    </source>
</reference>
<dbReference type="GO" id="GO:0030288">
    <property type="term" value="C:outer membrane-bounded periplasmic space"/>
    <property type="evidence" value="ECO:0007669"/>
    <property type="project" value="InterPro"/>
</dbReference>
<evidence type="ECO:0000256" key="5">
    <source>
        <dbReference type="ARBA" id="ARBA00023002"/>
    </source>
</evidence>
<dbReference type="GO" id="GO:0016614">
    <property type="term" value="F:oxidoreductase activity, acting on CH-OH group of donors"/>
    <property type="evidence" value="ECO:0007669"/>
    <property type="project" value="InterPro"/>
</dbReference>
<dbReference type="GO" id="GO:0070968">
    <property type="term" value="F:pyrroloquinoline quinone binding"/>
    <property type="evidence" value="ECO:0007669"/>
    <property type="project" value="UniProtKB-ARBA"/>
</dbReference>
<evidence type="ECO:0000256" key="6">
    <source>
        <dbReference type="PIRSR" id="PIRSR617512-1"/>
    </source>
</evidence>
<keyword evidence="5" id="KW-0560">Oxidoreductase</keyword>
<dbReference type="GO" id="GO:0005509">
    <property type="term" value="F:calcium ion binding"/>
    <property type="evidence" value="ECO:0007669"/>
    <property type="project" value="InterPro"/>
</dbReference>
<dbReference type="InterPro" id="IPR011047">
    <property type="entry name" value="Quinoprotein_ADH-like_sf"/>
</dbReference>
<feature type="domain" description="Pyrrolo-quinoline quinone repeat" evidence="11">
    <location>
        <begin position="483"/>
        <end position="562"/>
    </location>
</feature>
<dbReference type="InterPro" id="IPR018391">
    <property type="entry name" value="PQQ_b-propeller_rpt"/>
</dbReference>
<dbReference type="EMBL" id="CP002026">
    <property type="protein sequence ID" value="ADH91457.1"/>
    <property type="molecule type" value="Genomic_DNA"/>
</dbReference>
<feature type="binding site" evidence="8">
    <location>
        <position position="208"/>
    </location>
    <ligand>
        <name>Ca(2+)</name>
        <dbReference type="ChEBI" id="CHEBI:29108"/>
    </ligand>
</feature>
<dbReference type="FunFam" id="2.140.10.10:FF:000003">
    <property type="entry name" value="Methanol dehydrogenase, large subunit"/>
    <property type="match status" value="1"/>
</dbReference>
<dbReference type="NCBIfam" id="TIGR03075">
    <property type="entry name" value="PQQ_enz_alc_DH"/>
    <property type="match status" value="1"/>
</dbReference>
<dbReference type="OrthoDB" id="9794322at2"/>
<dbReference type="PANTHER" id="PTHR32303:SF4">
    <property type="entry name" value="QUINOPROTEIN GLUCOSE DEHYDROGENASE"/>
    <property type="match status" value="1"/>
</dbReference>
<dbReference type="AlphaFoldDB" id="D7A1N2"/>
<comment type="cofactor">
    <cofactor evidence="7">
        <name>pyrroloquinoline quinone</name>
        <dbReference type="ChEBI" id="CHEBI:58442"/>
    </cofactor>
    <text evidence="7">Binds 1 PQQ group per subunit.</text>
</comment>
<dbReference type="Pfam" id="PF01011">
    <property type="entry name" value="PQQ"/>
    <property type="match status" value="2"/>
</dbReference>
<accession>D7A1N2</accession>
<keyword evidence="2 8" id="KW-0479">Metal-binding</keyword>
<keyword evidence="8" id="KW-0106">Calcium</keyword>
<evidence type="ECO:0000313" key="13">
    <source>
        <dbReference type="Proteomes" id="UP000006633"/>
    </source>
</evidence>
<evidence type="ECO:0000259" key="11">
    <source>
        <dbReference type="Pfam" id="PF01011"/>
    </source>
</evidence>
<feature type="chain" id="PRO_5003092047" evidence="10">
    <location>
        <begin position="32"/>
        <end position="634"/>
    </location>
</feature>
<gene>
    <name evidence="12" type="ordered locus">Snov_4188</name>
</gene>
<dbReference type="HOGENOM" id="CLU_018478_0_0_5"/>
<name>D7A1N2_ANCN5</name>
<keyword evidence="9" id="KW-1015">Disulfide bond</keyword>
<dbReference type="GO" id="GO:0016020">
    <property type="term" value="C:membrane"/>
    <property type="evidence" value="ECO:0007669"/>
    <property type="project" value="InterPro"/>
</dbReference>
<keyword evidence="13" id="KW-1185">Reference proteome</keyword>
<evidence type="ECO:0000256" key="4">
    <source>
        <dbReference type="ARBA" id="ARBA00022891"/>
    </source>
</evidence>
<dbReference type="PROSITE" id="PS00364">
    <property type="entry name" value="BACTERIAL_PQQ_2"/>
    <property type="match status" value="1"/>
</dbReference>
<feature type="binding site" evidence="7">
    <location>
        <position position="190"/>
    </location>
    <ligand>
        <name>pyrroloquinoline quinone</name>
        <dbReference type="ChEBI" id="CHEBI:58442"/>
    </ligand>
</feature>
<feature type="active site" description="Proton acceptor" evidence="6">
    <location>
        <position position="334"/>
    </location>
</feature>
<evidence type="ECO:0000256" key="8">
    <source>
        <dbReference type="PIRSR" id="PIRSR617512-3"/>
    </source>
</evidence>
<dbReference type="eggNOG" id="COG4993">
    <property type="taxonomic scope" value="Bacteria"/>
</dbReference>